<dbReference type="AlphaFoldDB" id="A0A2P2DZL8"/>
<keyword evidence="3 6" id="KW-0808">Transferase</keyword>
<dbReference type="Proteomes" id="UP000245133">
    <property type="component" value="Unassembled WGS sequence"/>
</dbReference>
<dbReference type="GO" id="GO:0008299">
    <property type="term" value="P:isoprenoid biosynthetic process"/>
    <property type="evidence" value="ECO:0007669"/>
    <property type="project" value="InterPro"/>
</dbReference>
<evidence type="ECO:0000256" key="6">
    <source>
        <dbReference type="RuleBase" id="RU004466"/>
    </source>
</evidence>
<evidence type="ECO:0000256" key="4">
    <source>
        <dbReference type="ARBA" id="ARBA00022723"/>
    </source>
</evidence>
<proteinExistence type="inferred from homology"/>
<gene>
    <name evidence="7" type="ORF">LPTSP4_15840</name>
</gene>
<evidence type="ECO:0000256" key="3">
    <source>
        <dbReference type="ARBA" id="ARBA00022679"/>
    </source>
</evidence>
<dbReference type="EMBL" id="BFBB01000003">
    <property type="protein sequence ID" value="GBF50063.1"/>
    <property type="molecule type" value="Genomic_DNA"/>
</dbReference>
<dbReference type="SUPFAM" id="SSF48576">
    <property type="entry name" value="Terpenoid synthases"/>
    <property type="match status" value="1"/>
</dbReference>
<keyword evidence="4" id="KW-0479">Metal-binding</keyword>
<dbReference type="InterPro" id="IPR008949">
    <property type="entry name" value="Isoprenoid_synthase_dom_sf"/>
</dbReference>
<evidence type="ECO:0000313" key="7">
    <source>
        <dbReference type="EMBL" id="GBF50063.1"/>
    </source>
</evidence>
<dbReference type="GO" id="GO:0004659">
    <property type="term" value="F:prenyltransferase activity"/>
    <property type="evidence" value="ECO:0007669"/>
    <property type="project" value="InterPro"/>
</dbReference>
<dbReference type="Pfam" id="PF00348">
    <property type="entry name" value="polyprenyl_synt"/>
    <property type="match status" value="1"/>
</dbReference>
<name>A0A2P2DZL8_9LEPT</name>
<dbReference type="PROSITE" id="PS00723">
    <property type="entry name" value="POLYPRENYL_SYNTHASE_1"/>
    <property type="match status" value="1"/>
</dbReference>
<evidence type="ECO:0000256" key="2">
    <source>
        <dbReference type="ARBA" id="ARBA00006706"/>
    </source>
</evidence>
<protein>
    <submittedName>
        <fullName evidence="7">Polyprenyl synthetase</fullName>
    </submittedName>
</protein>
<dbReference type="InterPro" id="IPR000092">
    <property type="entry name" value="Polyprenyl_synt"/>
</dbReference>
<dbReference type="Gene3D" id="1.10.600.10">
    <property type="entry name" value="Farnesyl Diphosphate Synthase"/>
    <property type="match status" value="1"/>
</dbReference>
<evidence type="ECO:0000256" key="1">
    <source>
        <dbReference type="ARBA" id="ARBA00001946"/>
    </source>
</evidence>
<dbReference type="OrthoDB" id="9805316at2"/>
<keyword evidence="8" id="KW-1185">Reference proteome</keyword>
<dbReference type="CDD" id="cd00685">
    <property type="entry name" value="Trans_IPPS_HT"/>
    <property type="match status" value="1"/>
</dbReference>
<dbReference type="GO" id="GO:0046872">
    <property type="term" value="F:metal ion binding"/>
    <property type="evidence" value="ECO:0007669"/>
    <property type="project" value="UniProtKB-KW"/>
</dbReference>
<comment type="similarity">
    <text evidence="2 6">Belongs to the FPP/GGPP synthase family.</text>
</comment>
<reference evidence="7 8" key="1">
    <citation type="submission" date="2018-02" db="EMBL/GenBank/DDBJ databases">
        <title>Novel Leptospira species isolated from soil and water in Japan.</title>
        <authorList>
            <person name="Nakao R."/>
            <person name="Masuzawa T."/>
        </authorList>
    </citation>
    <scope>NUCLEOTIDE SEQUENCE [LARGE SCALE GENOMIC DNA]</scope>
    <source>
        <strain evidence="7 8">YH101</strain>
    </source>
</reference>
<dbReference type="InterPro" id="IPR033749">
    <property type="entry name" value="Polyprenyl_synt_CS"/>
</dbReference>
<dbReference type="PANTHER" id="PTHR12001:SF69">
    <property type="entry name" value="ALL TRANS-POLYPRENYL-DIPHOSPHATE SYNTHASE PDSS1"/>
    <property type="match status" value="1"/>
</dbReference>
<comment type="cofactor">
    <cofactor evidence="1">
        <name>Mg(2+)</name>
        <dbReference type="ChEBI" id="CHEBI:18420"/>
    </cofactor>
</comment>
<sequence length="317" mass="35722">MSAKLVLPKLIKIFDSQLDKIISEDLKVLKEIKSYVIASGGKRIRPLTHYLVTKLLAYQGDQWKDVGAVAELIHAASLLHDDVVDNASQRRGKQTVGARFGNKTAILAGDYLLACGINRLNALGNPKIMSLFSQVLKDLSVSELLQMEWEKKPAITLKIYDSIIYGKTASLFGACTASAAILCGLNEKETKSLSEFGIRLGKLFQKKDDCLDYFYASSESGKDKFKDFHNGLFTYPILILKRDIPNKFKKSVDSLVAKPEKTSNDERQILQMLSDYQIEQKLTNEFKSETEYFYTFISQFPDSAEKTLFQSQIEKLT</sequence>
<keyword evidence="5" id="KW-0460">Magnesium</keyword>
<dbReference type="PANTHER" id="PTHR12001">
    <property type="entry name" value="GERANYLGERANYL PYROPHOSPHATE SYNTHASE"/>
    <property type="match status" value="1"/>
</dbReference>
<accession>A0A2P2DZL8</accession>
<evidence type="ECO:0000313" key="8">
    <source>
        <dbReference type="Proteomes" id="UP000245133"/>
    </source>
</evidence>
<dbReference type="RefSeq" id="WP_108975485.1">
    <property type="nucleotide sequence ID" value="NZ_BFBB01000003.1"/>
</dbReference>
<dbReference type="SFLD" id="SFLDS00005">
    <property type="entry name" value="Isoprenoid_Synthase_Type_I"/>
    <property type="match status" value="1"/>
</dbReference>
<comment type="caution">
    <text evidence="7">The sequence shown here is derived from an EMBL/GenBank/DDBJ whole genome shotgun (WGS) entry which is preliminary data.</text>
</comment>
<evidence type="ECO:0000256" key="5">
    <source>
        <dbReference type="ARBA" id="ARBA00022842"/>
    </source>
</evidence>
<organism evidence="7 8">
    <name type="scientific">Leptospira ryugenii</name>
    <dbReference type="NCBI Taxonomy" id="1917863"/>
    <lineage>
        <taxon>Bacteria</taxon>
        <taxon>Pseudomonadati</taxon>
        <taxon>Spirochaetota</taxon>
        <taxon>Spirochaetia</taxon>
        <taxon>Leptospirales</taxon>
        <taxon>Leptospiraceae</taxon>
        <taxon>Leptospira</taxon>
    </lineage>
</organism>